<evidence type="ECO:0000313" key="4">
    <source>
        <dbReference type="EMBL" id="GFJ76078.1"/>
    </source>
</evidence>
<dbReference type="SUPFAM" id="SSF53850">
    <property type="entry name" value="Periplasmic binding protein-like II"/>
    <property type="match status" value="1"/>
</dbReference>
<reference evidence="4 5" key="1">
    <citation type="submission" date="2020-03" db="EMBL/GenBank/DDBJ databases">
        <title>Whole genome shotgun sequence of Phytohabitans houttuyneae NBRC 108639.</title>
        <authorList>
            <person name="Komaki H."/>
            <person name="Tamura T."/>
        </authorList>
    </citation>
    <scope>NUCLEOTIDE SEQUENCE [LARGE SCALE GENOMIC DNA]</scope>
    <source>
        <strain evidence="4 5">NBRC 108639</strain>
    </source>
</reference>
<evidence type="ECO:0000256" key="3">
    <source>
        <dbReference type="ARBA" id="ARBA00022729"/>
    </source>
</evidence>
<evidence type="ECO:0000256" key="1">
    <source>
        <dbReference type="ARBA" id="ARBA00008520"/>
    </source>
</evidence>
<dbReference type="Pfam" id="PF01547">
    <property type="entry name" value="SBP_bac_1"/>
    <property type="match status" value="1"/>
</dbReference>
<reference evidence="4 5" key="2">
    <citation type="submission" date="2020-03" db="EMBL/GenBank/DDBJ databases">
        <authorList>
            <person name="Ichikawa N."/>
            <person name="Kimura A."/>
            <person name="Kitahashi Y."/>
            <person name="Uohara A."/>
        </authorList>
    </citation>
    <scope>NUCLEOTIDE SEQUENCE [LARGE SCALE GENOMIC DNA]</scope>
    <source>
        <strain evidence="4 5">NBRC 108639</strain>
    </source>
</reference>
<sequence>MAFVLAVAVAGTGALTACGGDDEGGDGNVTLTFWTHTHPPMIDLNKKLIAEYESKHPNVKIEYQQIPNTEFATKMLTSLSTGAGPDIINMDDNALRGEYFPKRLLSPIDPAGFGKSSVEEVEAEYVPGTLDGAKDAEGKLYGVPSEFNGTAFAINTKHFKDAGLDPANPPKTWQDVVDYGKKLNAAGHKQAFNFLYLHSGWYNQWFQTLANQTGGSILSQDGKTATLTSDGSKKALQLWVELARTSGIADPKTSSRDATAPYQDLASGVQSMAIVYPWSMDQIKGSNPDTYKDLAVVPLPQVDAAAQPVSRVYGYFWSVNAASKRKSEAWQFIAYLASARDRWLTDVSFVQPVKGWESSAPAKQIPFIDVIAQAYANGRYDQVGPHWNEVQDTIHKAVDEAVFDGKPVDQVLTEANEAVQRSIGS</sequence>
<accession>A0A6V8K1C1</accession>
<dbReference type="PANTHER" id="PTHR30061:SF50">
    <property type="entry name" value="MALTOSE_MALTODEXTRIN-BINDING PERIPLASMIC PROTEIN"/>
    <property type="match status" value="1"/>
</dbReference>
<organism evidence="4 5">
    <name type="scientific">Phytohabitans houttuyneae</name>
    <dbReference type="NCBI Taxonomy" id="1076126"/>
    <lineage>
        <taxon>Bacteria</taxon>
        <taxon>Bacillati</taxon>
        <taxon>Actinomycetota</taxon>
        <taxon>Actinomycetes</taxon>
        <taxon>Micromonosporales</taxon>
        <taxon>Micromonosporaceae</taxon>
    </lineage>
</organism>
<dbReference type="GO" id="GO:0042956">
    <property type="term" value="P:maltodextrin transmembrane transport"/>
    <property type="evidence" value="ECO:0007669"/>
    <property type="project" value="TreeGrafter"/>
</dbReference>
<dbReference type="GO" id="GO:0055052">
    <property type="term" value="C:ATP-binding cassette (ABC) transporter complex, substrate-binding subunit-containing"/>
    <property type="evidence" value="ECO:0007669"/>
    <property type="project" value="TreeGrafter"/>
</dbReference>
<protein>
    <submittedName>
        <fullName evidence="4">ABC transporter substrate-binding protein</fullName>
    </submittedName>
</protein>
<proteinExistence type="inferred from homology"/>
<dbReference type="RefSeq" id="WP_173052779.1">
    <property type="nucleotide sequence ID" value="NZ_BAABGO010000003.1"/>
</dbReference>
<comment type="caution">
    <text evidence="4">The sequence shown here is derived from an EMBL/GenBank/DDBJ whole genome shotgun (WGS) entry which is preliminary data.</text>
</comment>
<dbReference type="PANTHER" id="PTHR30061">
    <property type="entry name" value="MALTOSE-BINDING PERIPLASMIC PROTEIN"/>
    <property type="match status" value="1"/>
</dbReference>
<dbReference type="Gene3D" id="3.40.190.10">
    <property type="entry name" value="Periplasmic binding protein-like II"/>
    <property type="match status" value="1"/>
</dbReference>
<dbReference type="Proteomes" id="UP000482800">
    <property type="component" value="Unassembled WGS sequence"/>
</dbReference>
<name>A0A6V8K1C1_9ACTN</name>
<dbReference type="InterPro" id="IPR006059">
    <property type="entry name" value="SBP"/>
</dbReference>
<comment type="similarity">
    <text evidence="1">Belongs to the bacterial solute-binding protein 1 family.</text>
</comment>
<keyword evidence="3" id="KW-0732">Signal</keyword>
<evidence type="ECO:0000256" key="2">
    <source>
        <dbReference type="ARBA" id="ARBA00022448"/>
    </source>
</evidence>
<keyword evidence="5" id="KW-1185">Reference proteome</keyword>
<dbReference type="EMBL" id="BLPF01000001">
    <property type="protein sequence ID" value="GFJ76078.1"/>
    <property type="molecule type" value="Genomic_DNA"/>
</dbReference>
<keyword evidence="2" id="KW-0813">Transport</keyword>
<dbReference type="GO" id="GO:1901982">
    <property type="term" value="F:maltose binding"/>
    <property type="evidence" value="ECO:0007669"/>
    <property type="project" value="TreeGrafter"/>
</dbReference>
<evidence type="ECO:0000313" key="5">
    <source>
        <dbReference type="Proteomes" id="UP000482800"/>
    </source>
</evidence>
<dbReference type="GO" id="GO:0015768">
    <property type="term" value="P:maltose transport"/>
    <property type="evidence" value="ECO:0007669"/>
    <property type="project" value="TreeGrafter"/>
</dbReference>
<dbReference type="AlphaFoldDB" id="A0A6V8K1C1"/>
<gene>
    <name evidence="4" type="ORF">Phou_002580</name>
</gene>